<feature type="compositionally biased region" description="Basic and acidic residues" evidence="1">
    <location>
        <begin position="50"/>
        <end position="59"/>
    </location>
</feature>
<evidence type="ECO:0000256" key="1">
    <source>
        <dbReference type="SAM" id="MobiDB-lite"/>
    </source>
</evidence>
<evidence type="ECO:0000313" key="2">
    <source>
        <dbReference type="EMBL" id="QHT68977.1"/>
    </source>
</evidence>
<sequence>MRITTSEMQLAIQGLNKLMENITAYEELERVRELKSKLWESLYCKEKSFVTPKNRDRAPQPRKNRPRGRQLI</sequence>
<protein>
    <submittedName>
        <fullName evidence="2">Uncharacterized protein</fullName>
    </submittedName>
</protein>
<evidence type="ECO:0000313" key="3">
    <source>
        <dbReference type="Proteomes" id="UP000480178"/>
    </source>
</evidence>
<feature type="region of interest" description="Disordered" evidence="1">
    <location>
        <begin position="50"/>
        <end position="72"/>
    </location>
</feature>
<dbReference type="AlphaFoldDB" id="A0A6C0GM10"/>
<organism evidence="2 3">
    <name type="scientific">Rhodocytophaga rosea</name>
    <dbReference type="NCBI Taxonomy" id="2704465"/>
    <lineage>
        <taxon>Bacteria</taxon>
        <taxon>Pseudomonadati</taxon>
        <taxon>Bacteroidota</taxon>
        <taxon>Cytophagia</taxon>
        <taxon>Cytophagales</taxon>
        <taxon>Rhodocytophagaceae</taxon>
        <taxon>Rhodocytophaga</taxon>
    </lineage>
</organism>
<dbReference type="Proteomes" id="UP000480178">
    <property type="component" value="Chromosome"/>
</dbReference>
<dbReference type="EMBL" id="CP048222">
    <property type="protein sequence ID" value="QHT68977.1"/>
    <property type="molecule type" value="Genomic_DNA"/>
</dbReference>
<keyword evidence="3" id="KW-1185">Reference proteome</keyword>
<name>A0A6C0GM10_9BACT</name>
<gene>
    <name evidence="2" type="ORF">GXP67_21145</name>
</gene>
<proteinExistence type="predicted"/>
<reference evidence="2 3" key="1">
    <citation type="submission" date="2020-01" db="EMBL/GenBank/DDBJ databases">
        <authorList>
            <person name="Kim M.K."/>
        </authorList>
    </citation>
    <scope>NUCLEOTIDE SEQUENCE [LARGE SCALE GENOMIC DNA]</scope>
    <source>
        <strain evidence="2 3">172606-1</strain>
    </source>
</reference>
<dbReference type="KEGG" id="rhoz:GXP67_21145"/>
<dbReference type="RefSeq" id="WP_162444972.1">
    <property type="nucleotide sequence ID" value="NZ_CP048222.1"/>
</dbReference>
<accession>A0A6C0GM10</accession>
<feature type="compositionally biased region" description="Basic residues" evidence="1">
    <location>
        <begin position="60"/>
        <end position="72"/>
    </location>
</feature>